<dbReference type="Gene3D" id="3.30.40.10">
    <property type="entry name" value="Zinc/RING finger domain, C3HC4 (zinc finger)"/>
    <property type="match status" value="1"/>
</dbReference>
<name>A0A6P8HV52_ACTTE</name>
<accession>A0A6P8HV52</accession>
<protein>
    <submittedName>
        <fullName evidence="3 4">Uncharacterized protein LOC116293216</fullName>
    </submittedName>
</protein>
<dbReference type="GeneID" id="116293216"/>
<dbReference type="KEGG" id="aten:116293216"/>
<reference evidence="3 4" key="1">
    <citation type="submission" date="2025-04" db="UniProtKB">
        <authorList>
            <consortium name="RefSeq"/>
        </authorList>
    </citation>
    <scope>IDENTIFICATION</scope>
    <source>
        <tissue evidence="3 4">Tentacle</tissue>
    </source>
</reference>
<evidence type="ECO:0000313" key="2">
    <source>
        <dbReference type="Proteomes" id="UP000515163"/>
    </source>
</evidence>
<evidence type="ECO:0000313" key="3">
    <source>
        <dbReference type="RefSeq" id="XP_031556477.1"/>
    </source>
</evidence>
<keyword evidence="2" id="KW-1185">Reference proteome</keyword>
<dbReference type="OrthoDB" id="6381204at2759"/>
<organism evidence="2 3">
    <name type="scientific">Actinia tenebrosa</name>
    <name type="common">Australian red waratah sea anemone</name>
    <dbReference type="NCBI Taxonomy" id="6105"/>
    <lineage>
        <taxon>Eukaryota</taxon>
        <taxon>Metazoa</taxon>
        <taxon>Cnidaria</taxon>
        <taxon>Anthozoa</taxon>
        <taxon>Hexacorallia</taxon>
        <taxon>Actiniaria</taxon>
        <taxon>Actiniidae</taxon>
        <taxon>Actinia</taxon>
    </lineage>
</organism>
<dbReference type="RefSeq" id="XP_031556478.1">
    <property type="nucleotide sequence ID" value="XM_031700618.1"/>
</dbReference>
<evidence type="ECO:0000256" key="1">
    <source>
        <dbReference type="SAM" id="Phobius"/>
    </source>
</evidence>
<keyword evidence="1" id="KW-0812">Transmembrane</keyword>
<dbReference type="Pfam" id="PF13920">
    <property type="entry name" value="zf-C3HC4_3"/>
    <property type="match status" value="1"/>
</dbReference>
<dbReference type="InterPro" id="IPR013083">
    <property type="entry name" value="Znf_RING/FYVE/PHD"/>
</dbReference>
<dbReference type="SUPFAM" id="SSF57850">
    <property type="entry name" value="RING/U-box"/>
    <property type="match status" value="1"/>
</dbReference>
<proteinExistence type="predicted"/>
<gene>
    <name evidence="3 4" type="primary">LOC116293216</name>
</gene>
<sequence length="154" mass="17965">MTSFLPFLKRHTVVVSLLSLALLPSMYFLYLYLRKTHHPREPEDQQDLRERRRQKVTELRSKLDRLLVSLDQIVPETADNEDDECIVCNSAKAVIQTFPCKHKVLCRGCFVRTLQVAVNDFNLPLKCVLCRTRITTLDRERFEELTLQESSTAV</sequence>
<dbReference type="Proteomes" id="UP000515163">
    <property type="component" value="Unplaced"/>
</dbReference>
<feature type="transmembrane region" description="Helical" evidence="1">
    <location>
        <begin position="12"/>
        <end position="33"/>
    </location>
</feature>
<keyword evidence="1" id="KW-0472">Membrane</keyword>
<dbReference type="AlphaFoldDB" id="A0A6P8HV52"/>
<dbReference type="RefSeq" id="XP_031556477.1">
    <property type="nucleotide sequence ID" value="XM_031700617.1"/>
</dbReference>
<evidence type="ECO:0000313" key="4">
    <source>
        <dbReference type="RefSeq" id="XP_031556478.1"/>
    </source>
</evidence>
<keyword evidence="1" id="KW-1133">Transmembrane helix</keyword>